<keyword evidence="2" id="KW-1185">Reference proteome</keyword>
<evidence type="ECO:0000313" key="1">
    <source>
        <dbReference type="EMBL" id="KAF9730403.1"/>
    </source>
</evidence>
<gene>
    <name evidence="1" type="ORF">PMIN01_11272</name>
</gene>
<evidence type="ECO:0000313" key="2">
    <source>
        <dbReference type="Proteomes" id="UP000756921"/>
    </source>
</evidence>
<comment type="caution">
    <text evidence="1">The sequence shown here is derived from an EMBL/GenBank/DDBJ whole genome shotgun (WGS) entry which is preliminary data.</text>
</comment>
<dbReference type="Proteomes" id="UP000756921">
    <property type="component" value="Unassembled WGS sequence"/>
</dbReference>
<dbReference type="EMBL" id="WJXW01000014">
    <property type="protein sequence ID" value="KAF9730403.1"/>
    <property type="molecule type" value="Genomic_DNA"/>
</dbReference>
<dbReference type="OrthoDB" id="2107166at2759"/>
<organism evidence="1 2">
    <name type="scientific">Paraphaeosphaeria minitans</name>
    <dbReference type="NCBI Taxonomy" id="565426"/>
    <lineage>
        <taxon>Eukaryota</taxon>
        <taxon>Fungi</taxon>
        <taxon>Dikarya</taxon>
        <taxon>Ascomycota</taxon>
        <taxon>Pezizomycotina</taxon>
        <taxon>Dothideomycetes</taxon>
        <taxon>Pleosporomycetidae</taxon>
        <taxon>Pleosporales</taxon>
        <taxon>Massarineae</taxon>
        <taxon>Didymosphaeriaceae</taxon>
        <taxon>Paraphaeosphaeria</taxon>
    </lineage>
</organism>
<dbReference type="AlphaFoldDB" id="A0A9P6KKE7"/>
<proteinExistence type="predicted"/>
<protein>
    <submittedName>
        <fullName evidence="1">Uncharacterized protein</fullName>
    </submittedName>
</protein>
<name>A0A9P6KKE7_9PLEO</name>
<accession>A0A9P6KKE7</accession>
<reference evidence="1" key="1">
    <citation type="journal article" date="2020" name="Mol. Plant Microbe Interact.">
        <title>Genome Sequence of the Biocontrol Agent Coniothyrium minitans strain Conio (IMI 134523).</title>
        <authorList>
            <person name="Patel D."/>
            <person name="Shittu T.A."/>
            <person name="Baroncelli R."/>
            <person name="Muthumeenakshi S."/>
            <person name="Osborne T.H."/>
            <person name="Janganan T.K."/>
            <person name="Sreenivasaprasad S."/>
        </authorList>
    </citation>
    <scope>NUCLEOTIDE SEQUENCE</scope>
    <source>
        <strain evidence="1">Conio</strain>
    </source>
</reference>
<sequence>MCQDCRSDILDFDTDKALRQNPVKVPPFQIGAPYFSICPGCGLTYRAKAHVSTGILSSPSAHLTFKPWGSPCDFCHCAVSSHWPRVSIIDVDYGVLPRAVQPAPRRSDTLQTETGSFRAAVRKSSLLKSVTGSVRAVARLIASNVSTKEQGKSFRQYALDEQHLPDANRQRRRMDRDHNLPYGWNKVAYDGDTEQYTYQDQYGRLHRSYPGNQYGPWIDE</sequence>